<comment type="similarity">
    <text evidence="1">Belongs to the lipase/esterase LIP3/BchO family.</text>
</comment>
<keyword evidence="4" id="KW-0378">Hydrolase</keyword>
<proteinExistence type="inferred from homology"/>
<gene>
    <name evidence="4" type="ORF">WG616_03060</name>
</gene>
<evidence type="ECO:0000256" key="2">
    <source>
        <dbReference type="ARBA" id="ARBA00022487"/>
    </source>
</evidence>
<protein>
    <submittedName>
        <fullName evidence="4">Alpha/beta hydrolase</fullName>
    </submittedName>
</protein>
<dbReference type="PANTHER" id="PTHR43798:SF33">
    <property type="entry name" value="HYDROLASE, PUTATIVE (AFU_ORTHOLOGUE AFUA_2G14860)-RELATED"/>
    <property type="match status" value="1"/>
</dbReference>
<keyword evidence="2" id="KW-0719">Serine esterase</keyword>
<dbReference type="SUPFAM" id="SSF53474">
    <property type="entry name" value="alpha/beta-Hydrolases"/>
    <property type="match status" value="1"/>
</dbReference>
<dbReference type="InterPro" id="IPR000073">
    <property type="entry name" value="AB_hydrolase_1"/>
</dbReference>
<dbReference type="GO" id="GO:0016787">
    <property type="term" value="F:hydrolase activity"/>
    <property type="evidence" value="ECO:0007669"/>
    <property type="project" value="UniProtKB-KW"/>
</dbReference>
<sequence length="265" mass="31358">MIKEFIYKNTKLQYLQLDSNKEKNLVFLHGFSSEFNFFNQLIEEFKDEYNIYGLNMPAHGGSEEKKELMNFLEFVDIFHVWIKELDINNLYLIGHSMGGGIAMASIKELAPRIQKIALIGPMSRSGRVRMDEFEECFFPRNVEDWKKLVNLCYYKPDYILNNKDIVSRVEKYLRENKNKLDFVYDLGHKLPELVNMDAIDYGIKNAKMPVGLFIGAYDGIIDYKNIAEYYHSLNKDVIVYRFLQAGHSIWLEQYDEFVQKMREFL</sequence>
<organism evidence="4 5">
    <name type="scientific">[Mycoplasma] gypis</name>
    <dbReference type="NCBI Taxonomy" id="92404"/>
    <lineage>
        <taxon>Bacteria</taxon>
        <taxon>Bacillati</taxon>
        <taxon>Mycoplasmatota</taxon>
        <taxon>Mycoplasmoidales</taxon>
        <taxon>Metamycoplasmataceae</taxon>
        <taxon>Metamycoplasma</taxon>
    </lineage>
</organism>
<feature type="domain" description="AB hydrolase-1" evidence="3">
    <location>
        <begin position="24"/>
        <end position="252"/>
    </location>
</feature>
<evidence type="ECO:0000256" key="1">
    <source>
        <dbReference type="ARBA" id="ARBA00006989"/>
    </source>
</evidence>
<reference evidence="4" key="1">
    <citation type="submission" date="2024-03" db="EMBL/GenBank/DDBJ databases">
        <title>Complete genome sequence of Mycoplasma gypis type strain B1/T1.</title>
        <authorList>
            <person name="Spergser J."/>
        </authorList>
    </citation>
    <scope>NUCLEOTIDE SEQUENCE [LARGE SCALE GENOMIC DNA]</scope>
    <source>
        <strain evidence="4">B1/T1</strain>
    </source>
</reference>
<dbReference type="InterPro" id="IPR050266">
    <property type="entry name" value="AB_hydrolase_sf"/>
</dbReference>
<evidence type="ECO:0000259" key="3">
    <source>
        <dbReference type="Pfam" id="PF00561"/>
    </source>
</evidence>
<evidence type="ECO:0000313" key="5">
    <source>
        <dbReference type="Proteomes" id="UP001460679"/>
    </source>
</evidence>
<evidence type="ECO:0000313" key="4">
    <source>
        <dbReference type="EMBL" id="WXL28319.1"/>
    </source>
</evidence>
<dbReference type="Pfam" id="PF00561">
    <property type="entry name" value="Abhydrolase_1"/>
    <property type="match status" value="1"/>
</dbReference>
<dbReference type="InterPro" id="IPR029058">
    <property type="entry name" value="AB_hydrolase_fold"/>
</dbReference>
<dbReference type="Gene3D" id="3.40.50.1820">
    <property type="entry name" value="alpha/beta hydrolase"/>
    <property type="match status" value="1"/>
</dbReference>
<dbReference type="Proteomes" id="UP001460679">
    <property type="component" value="Chromosome"/>
</dbReference>
<accession>A0ABZ2RMP3</accession>
<dbReference type="PANTHER" id="PTHR43798">
    <property type="entry name" value="MONOACYLGLYCEROL LIPASE"/>
    <property type="match status" value="1"/>
</dbReference>
<dbReference type="EMBL" id="CP148066">
    <property type="protein sequence ID" value="WXL28319.1"/>
    <property type="molecule type" value="Genomic_DNA"/>
</dbReference>
<keyword evidence="5" id="KW-1185">Reference proteome</keyword>
<name>A0ABZ2RMP3_9BACT</name>
<dbReference type="RefSeq" id="WP_205499451.1">
    <property type="nucleotide sequence ID" value="NZ_CP148066.1"/>
</dbReference>